<name>A0A2X1AHG4_9BACI</name>
<protein>
    <submittedName>
        <fullName evidence="1">Uncharacterized protein</fullName>
    </submittedName>
</protein>
<evidence type="ECO:0000313" key="1">
    <source>
        <dbReference type="EMBL" id="SPU37539.1"/>
    </source>
</evidence>
<gene>
    <name evidence="1" type="ORF">NCTC7582_03755</name>
</gene>
<dbReference type="Proteomes" id="UP000251431">
    <property type="component" value="Unassembled WGS sequence"/>
</dbReference>
<organism evidence="1 2">
    <name type="scientific">Lysinibacillus capsici</name>
    <dbReference type="NCBI Taxonomy" id="2115968"/>
    <lineage>
        <taxon>Bacteria</taxon>
        <taxon>Bacillati</taxon>
        <taxon>Bacillota</taxon>
        <taxon>Bacilli</taxon>
        <taxon>Bacillales</taxon>
        <taxon>Bacillaceae</taxon>
        <taxon>Lysinibacillus</taxon>
    </lineage>
</organism>
<reference evidence="1 2" key="1">
    <citation type="submission" date="2018-06" db="EMBL/GenBank/DDBJ databases">
        <authorList>
            <consortium name="Pathogen Informatics"/>
            <person name="Doyle S."/>
        </authorList>
    </citation>
    <scope>NUCLEOTIDE SEQUENCE [LARGE SCALE GENOMIC DNA]</scope>
    <source>
        <strain evidence="1 2">NCTC7582</strain>
    </source>
</reference>
<proteinExistence type="predicted"/>
<sequence>MDNPNNEFSIEEYEKIASSIKVLDLPKAVLAFYNSRLTEIDLYYFILILHQEEANKYGLFKDFLTENDKLLKYKRRLYEKALIRLEAIGLIEQLKHDRRVYYKVTTNGSSLVQLRMDAEDSLFSYLISEIRSTFSNAKPTIL</sequence>
<accession>A0A2X1AHG4</accession>
<dbReference type="SUPFAM" id="SSF46785">
    <property type="entry name" value="Winged helix' DNA-binding domain"/>
    <property type="match status" value="1"/>
</dbReference>
<dbReference type="InterPro" id="IPR036390">
    <property type="entry name" value="WH_DNA-bd_sf"/>
</dbReference>
<dbReference type="AlphaFoldDB" id="A0A2X1AHG4"/>
<evidence type="ECO:0000313" key="2">
    <source>
        <dbReference type="Proteomes" id="UP000251431"/>
    </source>
</evidence>
<dbReference type="EMBL" id="UAQE01000003">
    <property type="protein sequence ID" value="SPU37539.1"/>
    <property type="molecule type" value="Genomic_DNA"/>
</dbReference>